<dbReference type="RefSeq" id="WP_345564645.1">
    <property type="nucleotide sequence ID" value="NZ_BAABDQ010000009.1"/>
</dbReference>
<name>A0ABP6X3J3_9ACTN</name>
<dbReference type="InterPro" id="IPR046342">
    <property type="entry name" value="CBS_dom_sf"/>
</dbReference>
<dbReference type="PROSITE" id="PS51371">
    <property type="entry name" value="CBS"/>
    <property type="match status" value="2"/>
</dbReference>
<dbReference type="PANTHER" id="PTHR43080:SF29">
    <property type="entry name" value="OS02G0818000 PROTEIN"/>
    <property type="match status" value="1"/>
</dbReference>
<dbReference type="InterPro" id="IPR051257">
    <property type="entry name" value="Diverse_CBS-Domain"/>
</dbReference>
<comment type="caution">
    <text evidence="5">The sequence shown here is derived from an EMBL/GenBank/DDBJ whole genome shotgun (WGS) entry which is preliminary data.</text>
</comment>
<dbReference type="Pfam" id="PF04972">
    <property type="entry name" value="BON"/>
    <property type="match status" value="1"/>
</dbReference>
<feature type="domain" description="CBS" evidence="4">
    <location>
        <begin position="9"/>
        <end position="68"/>
    </location>
</feature>
<dbReference type="PROSITE" id="PS50914">
    <property type="entry name" value="BON"/>
    <property type="match status" value="1"/>
</dbReference>
<dbReference type="PANTHER" id="PTHR43080">
    <property type="entry name" value="CBS DOMAIN-CONTAINING PROTEIN CBSX3, MITOCHONDRIAL"/>
    <property type="match status" value="1"/>
</dbReference>
<keyword evidence="1 2" id="KW-0129">CBS domain</keyword>
<evidence type="ECO:0000256" key="2">
    <source>
        <dbReference type="PROSITE-ProRule" id="PRU00703"/>
    </source>
</evidence>
<evidence type="ECO:0000259" key="4">
    <source>
        <dbReference type="PROSITE" id="PS51371"/>
    </source>
</evidence>
<gene>
    <name evidence="5" type="ORF">GCM10022419_046170</name>
</gene>
<sequence>MRVTVTDVMTTKAISVKADTPFKDIAETLITHGISAVPVVDDADHVLGVVSEADLLLKEEFRDRYYQEGYKPPLRARLRHRLSEEGSEMRRKVAGDTAADLMTTPAVTVTETASAVMAARAMDEHGVKRLIVTADDGRLRGIVSRRDLLKVFARPDADVAHEIREDVLEHSLWMETLGVRVEVDHGVVTLSGWMERRSEVQIALRLVGRVEGVVGVVDKLSWKHNDSKWGN</sequence>
<dbReference type="Pfam" id="PF00571">
    <property type="entry name" value="CBS"/>
    <property type="match status" value="2"/>
</dbReference>
<dbReference type="SMART" id="SM00116">
    <property type="entry name" value="CBS"/>
    <property type="match status" value="2"/>
</dbReference>
<evidence type="ECO:0000259" key="3">
    <source>
        <dbReference type="PROSITE" id="PS50914"/>
    </source>
</evidence>
<dbReference type="Gene3D" id="3.10.580.10">
    <property type="entry name" value="CBS-domain"/>
    <property type="match status" value="1"/>
</dbReference>
<dbReference type="InterPro" id="IPR017080">
    <property type="entry name" value="UCP036990_CBS_BON"/>
</dbReference>
<accession>A0ABP6X3J3</accession>
<evidence type="ECO:0000313" key="6">
    <source>
        <dbReference type="Proteomes" id="UP001500630"/>
    </source>
</evidence>
<dbReference type="PIRSF" id="PIRSF036990">
    <property type="entry name" value="UCP036990_CBS_BON"/>
    <property type="match status" value="1"/>
</dbReference>
<dbReference type="SUPFAM" id="SSF54631">
    <property type="entry name" value="CBS-domain pair"/>
    <property type="match status" value="1"/>
</dbReference>
<keyword evidence="6" id="KW-1185">Reference proteome</keyword>
<organism evidence="5 6">
    <name type="scientific">Nonomuraea rosea</name>
    <dbReference type="NCBI Taxonomy" id="638574"/>
    <lineage>
        <taxon>Bacteria</taxon>
        <taxon>Bacillati</taxon>
        <taxon>Actinomycetota</taxon>
        <taxon>Actinomycetes</taxon>
        <taxon>Streptosporangiales</taxon>
        <taxon>Streptosporangiaceae</taxon>
        <taxon>Nonomuraea</taxon>
    </lineage>
</organism>
<dbReference type="InterPro" id="IPR007055">
    <property type="entry name" value="BON_dom"/>
</dbReference>
<dbReference type="CDD" id="cd04586">
    <property type="entry name" value="CBS_pair_BON_assoc"/>
    <property type="match status" value="1"/>
</dbReference>
<dbReference type="EMBL" id="BAABDQ010000009">
    <property type="protein sequence ID" value="GAA3560298.1"/>
    <property type="molecule type" value="Genomic_DNA"/>
</dbReference>
<proteinExistence type="predicted"/>
<feature type="domain" description="CBS" evidence="4">
    <location>
        <begin position="102"/>
        <end position="159"/>
    </location>
</feature>
<reference evidence="6" key="1">
    <citation type="journal article" date="2019" name="Int. J. Syst. Evol. Microbiol.">
        <title>The Global Catalogue of Microorganisms (GCM) 10K type strain sequencing project: providing services to taxonomists for standard genome sequencing and annotation.</title>
        <authorList>
            <consortium name="The Broad Institute Genomics Platform"/>
            <consortium name="The Broad Institute Genome Sequencing Center for Infectious Disease"/>
            <person name="Wu L."/>
            <person name="Ma J."/>
        </authorList>
    </citation>
    <scope>NUCLEOTIDE SEQUENCE [LARGE SCALE GENOMIC DNA]</scope>
    <source>
        <strain evidence="6">JCM 17326</strain>
    </source>
</reference>
<dbReference type="Gene3D" id="3.30.1340.30">
    <property type="match status" value="1"/>
</dbReference>
<evidence type="ECO:0000256" key="1">
    <source>
        <dbReference type="ARBA" id="ARBA00023122"/>
    </source>
</evidence>
<dbReference type="Proteomes" id="UP001500630">
    <property type="component" value="Unassembled WGS sequence"/>
</dbReference>
<protein>
    <submittedName>
        <fullName evidence="5">CBS domain-containing protein</fullName>
    </submittedName>
</protein>
<feature type="domain" description="BON" evidence="3">
    <location>
        <begin position="155"/>
        <end position="224"/>
    </location>
</feature>
<evidence type="ECO:0000313" key="5">
    <source>
        <dbReference type="EMBL" id="GAA3560298.1"/>
    </source>
</evidence>
<dbReference type="InterPro" id="IPR000644">
    <property type="entry name" value="CBS_dom"/>
</dbReference>